<feature type="region of interest" description="Disordered" evidence="1">
    <location>
        <begin position="121"/>
        <end position="476"/>
    </location>
</feature>
<gene>
    <name evidence="2" type="ORF">EYF80_052465</name>
</gene>
<feature type="compositionally biased region" description="Polar residues" evidence="1">
    <location>
        <begin position="433"/>
        <end position="450"/>
    </location>
</feature>
<proteinExistence type="predicted"/>
<feature type="region of interest" description="Disordered" evidence="1">
    <location>
        <begin position="1523"/>
        <end position="1608"/>
    </location>
</feature>
<sequence>MFSEAQKPPGALRTSANRAARKRADPAANYITGAVNRFFRPELTNIPGNDTNSAQETSVASEPASFSPAEGDASGGGGDGEQSLATVLQLSSSKAVVAWERCATDIDLGGDEDGMQYKTLLSGGSQRRASEKSEGMGEEQCSLVGNEDAGLLVVREDKREENGERECSAGGKDEAQDNGAREEHANTRSLKLTGDAISEDVEESGREAGAEEETTREVTAEDPQQIDNTRRNTQVKEAESEMQHEDEKDSQHEDVEVRSGPVTDLSVEEEEDVQVEDAKMQRNEADSTVTREEVEKRDGAAEPACQKENNSDEGAKPSENELPVCEEISDNDRDPDFTSVHVELQMPYEESASEDDSCVVEQEDDDDVEDAKEKGVVVEEENEDEDATKRTVDEAPEQEDAIEPVAGRSQEEGVAEEDDVQTKTREVDDGETESQSMAMNENTPDVTATHISADEGTSDQVEEERLFGEVGDEERVVALTPGGETGQEMLGGLKMIPPGICEGRVVVSQELNSPTCEETQEGVPEDNNAPGPDENTTQQFLVEGDCQEIQGSKLPEEVESKEPESLHSSGCGTGADYLLVTEQMEEDSVGAGLPRETEKTFVEAVTQESGHLFEEEEGELLVDSMKTCMKDSEKEFESDVRAKDDILKAAKELQDGSEDIVVEYEMDEGLRDSREADAAGCDGETTGASTAEETFLEAEGGKMTKRSFCQESVDAPSSEQTRNKTRSLLEDVPEHGFLKPYDEELLEDVEIQVSGFDVEETGCEEEEAAGDETQSKEEMEKLHLLLVESDVSRPVGSLETGNRPADEALERSDEMLTDSEDADESETDESKPRDLTLILVAKNAAESETATDGTKPQGSPAGQQPELSDEEDGETSSEEDEEQLVESNSRESESGSDEEISSSTVESGFSDQSLSEWGTKNSEAQMLVPTSTGSCQGKYDILAIVSESGDLPEASTQQDHSEVVERRQSYLKEEKSIAETGFRPDSGVPSPESRRLTRESNKQKVESVEAEPGSQKEIDDEASDWTDAEEADAKSLTEMSPSVKAEETEAEDEPLEKTESGGSRSGSEALFEDQMVLTESDSQGNTFPERKFPSVDEPQPGGSDDVASLLELNAADVGGRTTTQSEDQKEVDRSALDFTAQKSRISVKNPLVRPPKDPRTLLHLPSLDPSPPLSAKRPAETHEEETFICDWLESSNKREERRVPATPVTGGSVNSRFTFLQSSQLSSSTDVPSQRSRTASPAPDVKMDDLSESVFAPERWLDVRYFPEITLLDVTGDSSPMEVTLGGVLENNGPSLEPRGSHAVQMQTSAEETSDHRSPNVTQDIGSSSAASQLSTSDLQCNTSSSNVTLELHGDLLVTSSEANDKDSITEFTSKETRPSPETSGSSNNTLTSLRSSRLSSSISLNATAQMPRPRNTTLDLPPCDVNLPEAESTAPDPAASVSKNATDPNPNLSSDMQNATVDRRSLHKPSGETFSGDAGDAIVGLQNNTFDIKPPQYDTFISTEKSASDGCRNTFDASTPPVFCSSTSSPKEITSDAQHKGTLSSPDPNTEVVDIPESTCEGNPAVGQNETRDPSQSALPPVDRLSGALGHQNMDVENNNNNNNNANPFNLDDTLDLRADFLITSTPMATCNMLSVHMLEGKPTLGQRRLDGRGASKPDAQIPSDVPSNVASERKMFLRHQAVKSRLPTPRGASQLLRHKSASALPGRLEAVTSGLPVTRQRTQALRNPAAPNAPQTSGLPSAYKTRASTTDAAALVTPAAEISTPCTAVSRARSLKRPASSQRAPLGRAKGHDCANCVTLEHRLKILSEENGRLKEELLKGKKTNYALKKENK</sequence>
<feature type="region of interest" description="Disordered" evidence="1">
    <location>
        <begin position="950"/>
        <end position="1245"/>
    </location>
</feature>
<feature type="compositionally biased region" description="Polar residues" evidence="1">
    <location>
        <begin position="711"/>
        <end position="720"/>
    </location>
</feature>
<feature type="region of interest" description="Disordered" evidence="1">
    <location>
        <begin position="1369"/>
        <end position="1481"/>
    </location>
</feature>
<feature type="compositionally biased region" description="Low complexity" evidence="1">
    <location>
        <begin position="1217"/>
        <end position="1229"/>
    </location>
</feature>
<feature type="compositionally biased region" description="Low complexity" evidence="1">
    <location>
        <begin position="1327"/>
        <end position="1340"/>
    </location>
</feature>
<feature type="region of interest" description="Disordered" evidence="1">
    <location>
        <begin position="756"/>
        <end position="922"/>
    </location>
</feature>
<feature type="compositionally biased region" description="Basic and acidic residues" evidence="1">
    <location>
        <begin position="276"/>
        <end position="300"/>
    </location>
</feature>
<evidence type="ECO:0000313" key="3">
    <source>
        <dbReference type="Proteomes" id="UP000314294"/>
    </source>
</evidence>
<feature type="compositionally biased region" description="Polar residues" evidence="1">
    <location>
        <begin position="1077"/>
        <end position="1086"/>
    </location>
</feature>
<feature type="compositionally biased region" description="Basic and acidic residues" evidence="1">
    <location>
        <begin position="1126"/>
        <end position="1135"/>
    </location>
</feature>
<feature type="compositionally biased region" description="Acidic residues" evidence="1">
    <location>
        <begin position="867"/>
        <end position="884"/>
    </location>
</feature>
<comment type="caution">
    <text evidence="2">The sequence shown here is derived from an EMBL/GenBank/DDBJ whole genome shotgun (WGS) entry which is preliminary data.</text>
</comment>
<feature type="region of interest" description="Disordered" evidence="1">
    <location>
        <begin position="671"/>
        <end position="691"/>
    </location>
</feature>
<feature type="compositionally biased region" description="Polar residues" evidence="1">
    <location>
        <begin position="1442"/>
        <end position="1461"/>
    </location>
</feature>
<feature type="compositionally biased region" description="Basic and acidic residues" evidence="1">
    <location>
        <begin position="959"/>
        <end position="977"/>
    </location>
</feature>
<feature type="compositionally biased region" description="Acidic residues" evidence="1">
    <location>
        <begin position="1018"/>
        <end position="1030"/>
    </location>
</feature>
<name>A0A4Z2F981_9TELE</name>
<evidence type="ECO:0000313" key="2">
    <source>
        <dbReference type="EMBL" id="TNN37371.1"/>
    </source>
</evidence>
<feature type="compositionally biased region" description="Acidic residues" evidence="1">
    <location>
        <begin position="351"/>
        <end position="370"/>
    </location>
</feature>
<feature type="compositionally biased region" description="Polar residues" evidence="1">
    <location>
        <begin position="46"/>
        <end position="60"/>
    </location>
</feature>
<feature type="region of interest" description="Disordered" evidence="1">
    <location>
        <begin position="1277"/>
        <end position="1341"/>
    </location>
</feature>
<keyword evidence="3" id="KW-1185">Reference proteome</keyword>
<organism evidence="2 3">
    <name type="scientific">Liparis tanakae</name>
    <name type="common">Tanaka's snailfish</name>
    <dbReference type="NCBI Taxonomy" id="230148"/>
    <lineage>
        <taxon>Eukaryota</taxon>
        <taxon>Metazoa</taxon>
        <taxon>Chordata</taxon>
        <taxon>Craniata</taxon>
        <taxon>Vertebrata</taxon>
        <taxon>Euteleostomi</taxon>
        <taxon>Actinopterygii</taxon>
        <taxon>Neopterygii</taxon>
        <taxon>Teleostei</taxon>
        <taxon>Neoteleostei</taxon>
        <taxon>Acanthomorphata</taxon>
        <taxon>Eupercaria</taxon>
        <taxon>Perciformes</taxon>
        <taxon>Cottioidei</taxon>
        <taxon>Cottales</taxon>
        <taxon>Liparidae</taxon>
        <taxon>Liparis</taxon>
    </lineage>
</organism>
<feature type="region of interest" description="Disordered" evidence="1">
    <location>
        <begin position="42"/>
        <end position="83"/>
    </location>
</feature>
<protein>
    <submittedName>
        <fullName evidence="2">Uncharacterized protein</fullName>
    </submittedName>
</protein>
<feature type="compositionally biased region" description="Basic and acidic residues" evidence="1">
    <location>
        <begin position="1369"/>
        <end position="1379"/>
    </location>
</feature>
<feature type="compositionally biased region" description="Basic and acidic residues" evidence="1">
    <location>
        <begin position="804"/>
        <end position="814"/>
    </location>
</feature>
<feature type="compositionally biased region" description="Polar residues" evidence="1">
    <location>
        <begin position="1567"/>
        <end position="1579"/>
    </location>
</feature>
<feature type="compositionally biased region" description="Polar residues" evidence="1">
    <location>
        <begin position="904"/>
        <end position="922"/>
    </location>
</feature>
<evidence type="ECO:0000256" key="1">
    <source>
        <dbReference type="SAM" id="MobiDB-lite"/>
    </source>
</evidence>
<dbReference type="OrthoDB" id="8961857at2759"/>
<feature type="compositionally biased region" description="Acidic residues" evidence="1">
    <location>
        <begin position="266"/>
        <end position="275"/>
    </location>
</feature>
<accession>A0A4Z2F981</accession>
<feature type="compositionally biased region" description="Acidic residues" evidence="1">
    <location>
        <begin position="815"/>
        <end position="827"/>
    </location>
</feature>
<feature type="compositionally biased region" description="Acidic residues" evidence="1">
    <location>
        <begin position="757"/>
        <end position="770"/>
    </location>
</feature>
<feature type="region of interest" description="Disordered" evidence="1">
    <location>
        <begin position="711"/>
        <end position="731"/>
    </location>
</feature>
<feature type="compositionally biased region" description="Polar residues" evidence="1">
    <location>
        <begin position="1230"/>
        <end position="1239"/>
    </location>
</feature>
<feature type="compositionally biased region" description="Polar residues" evidence="1">
    <location>
        <begin position="846"/>
        <end position="862"/>
    </location>
</feature>
<feature type="compositionally biased region" description="Basic and acidic residues" evidence="1">
    <location>
        <begin position="773"/>
        <end position="783"/>
    </location>
</feature>
<feature type="compositionally biased region" description="Low complexity" evidence="1">
    <location>
        <begin position="1383"/>
        <end position="1406"/>
    </location>
</feature>
<feature type="region of interest" description="Disordered" evidence="1">
    <location>
        <begin position="512"/>
        <end position="537"/>
    </location>
</feature>
<feature type="compositionally biased region" description="Basic and acidic residues" evidence="1">
    <location>
        <begin position="154"/>
        <end position="186"/>
    </location>
</feature>
<dbReference type="EMBL" id="SRLO01001496">
    <property type="protein sequence ID" value="TNN37371.1"/>
    <property type="molecule type" value="Genomic_DNA"/>
</dbReference>
<feature type="compositionally biased region" description="Basic and acidic residues" evidence="1">
    <location>
        <begin position="228"/>
        <end position="257"/>
    </location>
</feature>
<feature type="region of interest" description="Disordered" evidence="1">
    <location>
        <begin position="1"/>
        <end position="26"/>
    </location>
</feature>
<feature type="compositionally biased region" description="Basic and acidic residues" evidence="1">
    <location>
        <begin position="203"/>
        <end position="219"/>
    </location>
</feature>
<feature type="compositionally biased region" description="Basic and acidic residues" evidence="1">
    <location>
        <begin position="309"/>
        <end position="319"/>
    </location>
</feature>
<dbReference type="Proteomes" id="UP000314294">
    <property type="component" value="Unassembled WGS sequence"/>
</dbReference>
<feature type="compositionally biased region" description="Basic and acidic residues" evidence="1">
    <location>
        <begin position="992"/>
        <end position="1007"/>
    </location>
</feature>
<reference evidence="2 3" key="1">
    <citation type="submission" date="2019-03" db="EMBL/GenBank/DDBJ databases">
        <title>First draft genome of Liparis tanakae, snailfish: a comprehensive survey of snailfish specific genes.</title>
        <authorList>
            <person name="Kim W."/>
            <person name="Song I."/>
            <person name="Jeong J.-H."/>
            <person name="Kim D."/>
            <person name="Kim S."/>
            <person name="Ryu S."/>
            <person name="Song J.Y."/>
            <person name="Lee S.K."/>
        </authorList>
    </citation>
    <scope>NUCLEOTIDE SEQUENCE [LARGE SCALE GENOMIC DNA]</scope>
    <source>
        <tissue evidence="2">Muscle</tissue>
    </source>
</reference>
<feature type="compositionally biased region" description="Low complexity" evidence="1">
    <location>
        <begin position="1599"/>
        <end position="1608"/>
    </location>
</feature>